<dbReference type="InterPro" id="IPR051945">
    <property type="entry name" value="RRM_MRD1_RNA_proc_ribogen"/>
</dbReference>
<evidence type="ECO:0000256" key="2">
    <source>
        <dbReference type="ARBA" id="ARBA00022737"/>
    </source>
</evidence>
<dbReference type="Gene3D" id="1.25.40.10">
    <property type="entry name" value="Tetratricopeptide repeat domain"/>
    <property type="match status" value="2"/>
</dbReference>
<feature type="region of interest" description="Disordered" evidence="6">
    <location>
        <begin position="3283"/>
        <end position="3396"/>
    </location>
</feature>
<feature type="region of interest" description="Disordered" evidence="6">
    <location>
        <begin position="2041"/>
        <end position="2139"/>
    </location>
</feature>
<name>A0ABP0HYX4_9DINO</name>
<dbReference type="Gene3D" id="3.30.70.330">
    <property type="match status" value="3"/>
</dbReference>
<dbReference type="InterPro" id="IPR000504">
    <property type="entry name" value="RRM_dom"/>
</dbReference>
<feature type="region of interest" description="Disordered" evidence="6">
    <location>
        <begin position="905"/>
        <end position="960"/>
    </location>
</feature>
<feature type="region of interest" description="Disordered" evidence="6">
    <location>
        <begin position="3129"/>
        <end position="3150"/>
    </location>
</feature>
<dbReference type="PROSITE" id="PS50102">
    <property type="entry name" value="RRM"/>
    <property type="match status" value="3"/>
</dbReference>
<dbReference type="Proteomes" id="UP001642464">
    <property type="component" value="Unassembled WGS sequence"/>
</dbReference>
<proteinExistence type="predicted"/>
<dbReference type="SUPFAM" id="SSF48452">
    <property type="entry name" value="TPR-like"/>
    <property type="match status" value="3"/>
</dbReference>
<evidence type="ECO:0000259" key="7">
    <source>
        <dbReference type="PROSITE" id="PS50102"/>
    </source>
</evidence>
<protein>
    <submittedName>
        <fullName evidence="9">RNA-binding protein 28 (RNA-binding motif protein 28)</fullName>
    </submittedName>
</protein>
<gene>
    <name evidence="9" type="ORF">SCF082_LOCUS4175</name>
</gene>
<feature type="domain" description="RRM" evidence="7">
    <location>
        <begin position="3164"/>
        <end position="3269"/>
    </location>
</feature>
<evidence type="ECO:0000256" key="1">
    <source>
        <dbReference type="ARBA" id="ARBA00004123"/>
    </source>
</evidence>
<feature type="region of interest" description="Disordered" evidence="6">
    <location>
        <begin position="681"/>
        <end position="748"/>
    </location>
</feature>
<feature type="compositionally biased region" description="Gly residues" evidence="6">
    <location>
        <begin position="911"/>
        <end position="923"/>
    </location>
</feature>
<feature type="region of interest" description="Disordered" evidence="6">
    <location>
        <begin position="2304"/>
        <end position="2350"/>
    </location>
</feature>
<feature type="region of interest" description="Disordered" evidence="6">
    <location>
        <begin position="413"/>
        <end position="434"/>
    </location>
</feature>
<evidence type="ECO:0000256" key="4">
    <source>
        <dbReference type="ARBA" id="ARBA00023242"/>
    </source>
</evidence>
<evidence type="ECO:0000313" key="10">
    <source>
        <dbReference type="Proteomes" id="UP001642464"/>
    </source>
</evidence>
<feature type="compositionally biased region" description="Basic and acidic residues" evidence="6">
    <location>
        <begin position="3138"/>
        <end position="3148"/>
    </location>
</feature>
<comment type="subcellular location">
    <subcellularLocation>
        <location evidence="1">Nucleus</location>
    </subcellularLocation>
</comment>
<dbReference type="InterPro" id="IPR036397">
    <property type="entry name" value="RNaseH_sf"/>
</dbReference>
<feature type="domain" description="Integrase catalytic" evidence="8">
    <location>
        <begin position="1749"/>
        <end position="1936"/>
    </location>
</feature>
<feature type="region of interest" description="Disordered" evidence="6">
    <location>
        <begin position="814"/>
        <end position="842"/>
    </location>
</feature>
<dbReference type="InterPro" id="IPR012677">
    <property type="entry name" value="Nucleotide-bd_a/b_plait_sf"/>
</dbReference>
<dbReference type="SUPFAM" id="SSF53098">
    <property type="entry name" value="Ribonuclease H-like"/>
    <property type="match status" value="1"/>
</dbReference>
<accession>A0ABP0HYX4</accession>
<feature type="compositionally biased region" description="Basic and acidic residues" evidence="6">
    <location>
        <begin position="3283"/>
        <end position="3302"/>
    </location>
</feature>
<evidence type="ECO:0000313" key="9">
    <source>
        <dbReference type="EMBL" id="CAK8995002.1"/>
    </source>
</evidence>
<sequence>MRKARLVAAEALRHFRERNDKPAQVQAVRMLVELYVKANRVEEALTAAKRGITVCKELGDTAAQASLMLTVGRARLRMAQLDKAIAIAQDAFAMLKKIPTTTQKICDDKVEAMHVLIEAKYHKGHKDEALDQALEFKEIFEHQNDGRALGHALLIAATLEFKKGNVEEAASYNSKAQAIFGEESDMAGESDALKMNAEIQWKKNEFKSAIRFAEKSRALYRELGKTEGEIACMYMISENAVRLSVKEGAKIFSEEPVPRQARDALEKGIKLAEAGIKLAKNNGLATAPELMGSLLCARAQGLTLKARFDEALSCADEAVLIYRDLGCYQLEANALMLTCDNLRALERVKEAAEAADEALALYRHVDDTAGENLALEVIATFQEFMQQQAPQFMPPPPVPGAGGAQVPVWQQAQDAGGPPEAAVSKPIQRGPAGPALDVKSGLSLEVVTGKVKEIALRITGADEGEIEADTPLMEAGLTSNSDGSTEKHRGFAFVQYGEAAKAERAIAELNNTKTGRLLSTRRGFPICGRVVAVDWAVDASVSGTEIDLMRTVGSSSHSFLRVHAVRKWRAAETTRLDKLDDGDDGYDFDLFADDATSHHSVWPEPEPPARTTTETFHVEPNEVEQPPTSPTSWRCLRCDSTRATYVGQIGRWRCSDCGSHEFYQVDKPTKSVTSTGTWMYVPNAPAAASPSSKGARRRRRKKDARDGGLPGDDHGQDDDENEQAESEQLTNDPVIDPSDDKRGPDQDHHYLLTVNDQLVVHLTTIHLRIDEGICAEIQEGSGKSMSSGKSMPRRQTYITEVIDEEALEADEFEDAHEQPDELEVEAEQEEQPEDEEGQEATDDVTDDLTNLAQVLTVTARKLSGITLGRKFSTGNKSKKSPDELRKVTHCSACGGLGHWYQDQARPMNQGAGAGKAGKSGKGSKGSSSSSYRQTSGPDKKADRPHQVSVVHHEHGSLEVNDAPPSDYGTMFAINMVTNLPFQVHETKGFGTGGHDLTGYMVLDSACQRTCAGKAWYRSHVDMLFKHHLKTKEIPSEDVFQFGKGEPTAFKRNIWIYMAGGVRLGIMPKSWLDHAVPPEMSPRLHPEKCQHTVIKRYGNAHGRFARCQTCLRKWKWNNKKEDWDIWSSQGGGYLASSSRQLPLPQPSSKATASAGSTSKARPKPKAKSTAVPCSAWTSTLSGWTSFEMGYTLHTDHLTQEEQVEVFRILEQRSPLEAEPTTVAEFAFLNEEHFRPHREKLELAADRKRHERLVELGVLIEEDEEIMDWGLIDEIAKRLRGDWNKAADILEKECQVYATSKPTMERPPPYADLWELFAGSSNMTRLAAQYNLNTLQPMDLLYGQNFKDPATRKMIFQKLDHYKPWLVIMGVDCRLWNQFNINLNWSSPDRRLALRHLQDDEKVLVEFAVAVALRQHRAGRYFLLENPQRSQLWNLEEVTDLLGLRGVWTTDLDCGAYGAEVDGQPIAKPMRWAGNQPGLHEQLNRRLTPLQKMYCTPIQGKLTRRSQEYPDELCHAVLQELRALIFQKEPLRFGPPQHKVYATAYPTSDLDLWDDIVKYVDNVYERGAKRPFNFPVDSDMGKRIQELFRIKAVRIQAFYAPTSRRIPANVDEYFTRAAFLQYADKTRAVEVEDLDQIEFPRQRFSKAVAFGIFAYGFRMETTSPATPAPDADRAIIPGLTTDISFSGVDGVDQHVKRSLARLHLNLGHPSTQELMRLLAHQGRIPATVIKAVQGMSCSTCQRLKPPQEPRPTSMPSLVAGQFGDELQADVFYCRLLDGTSFPVLGIIDRATGLHMAGLMKNRDSETTFELLTDRWLRPYGLPLKFSCDPDRTFRGEFEKRLMSLGVIVEHCPPEAHYLIGMIERRNAILRLTMVLSTSTQPFRDPEHPGLRAELVRSEALKTLIDLNAQQQFRRALLRKTRNTSIPDLQPGQRCAVWRWTKKGVRKRGAWLAARFLSWDPAHEGKQAWVRLGASTTLVTAEQLRAAHSFEDWCPDEQDIKVLKDASKNFGQHMLEDERGPPPPEEALTQDAHLEQEALEYDNTAPPMTPAMAVPATPAQASQAAPSTPAPQGSTTTNVQVNIDSPTHTHHHTTVQTLQRFGDLPKQLRTTRSRGPTTPLESAHSKRTRATPAELAASSTEHLANTATGETAPAIAPHSEFHQAEVDTPQAPTILEEPQHPPEGPQVTFAPTPAELVPVPDDEDLAEPHEVQHQQEANTDAAAAGTSTEDAAAAEPQAEQAHTPQPMADEPLPTLPMKRPFDTLALSLEEDGTFSLASRFWNGTPPQHYGPQSKTFFKCYTTTAQRQQDIANTDKPAEESDTSVDSEDSSEQADNKQPQRQHHAAGLTRQERKQLDREIPWRHILTMPAAYVDKFLAAIEKESNSWSEWQSVRPLTKEECRQVLQDKILKKRIMRSRACYRDKNVGQGEVKAKCRIVCLGHEDPDLDRLSRSSPTPGRTIEMICYQMIVSGLNGELFNTTLKWSAWAGDAQTAFLQGRQKDSERPLPLYMKAPKDGLISKTSCWSHELYQILGNVYGLSNAPHLWSEEVSSRLSTMGYGRHAFDPQLFIKRDSQDDPISAILVYVDDFLGLFREDYDISEVQKLFRWGDLKAFEPGNPITFKGKELLIETTDEGRYKMSIKMEKFIEGLDSGKIPKGRSTQDPKLTASEHQEFRSELRHLKSLYDGISYLKKTSSQGLCIQDIPFRKDTLILAFSDASWCNASRSGSQIGLLAGFTTPSVKMQPTKYTVIDWRSCRAPRVCRSTLAAEACAADEASDRASYLNRMASELHFNEPAHRVGARMAMAQAIDAKSLYDALLADAPNISDRRSLVSVRSVQEVMRPDQVHWIPTNYEFADGLTKVDEKLMYMFRAWLESPMAVLVEHPENASILDPRATRSFAFTRSKPATKLPKPKAPKQPAKVDEEEADGEDVRPAGGFPGEDDEDEEDKDEDEDEDEDEEGESKSTKAAKAKAKAKAAIRKPGFDIDQGQTIFVRNVPFDATADDLKEVFRRFGRVGFVKLVADKTGQNAHRGSAFVKFAEVAGAEAALATEAEADQKLKELSSVIKRSQQRELPAVEGFGVSLKGRRLVLKSAVKPQEASELSDKAKPQKGAAAKERKAWLHLLHVGTLRTSPKWQNLSKSEQRQREEGRKERKWRINNPNFAIHPQRLSVRNLPTFVDANKLREAVLKNLVQTSKEGKKQDRLKQAREAILKAILVRDSERRSEDGERRSKGFGFIAFKDHDSAMRTLEFLNDNPTVFGGARRPIVEFAVEDKRKLRMLEEEKEKFEKKLAEKRGDKGEDDAAPKRKFKRKRPKPAESEGVGAEEKRKGRGAKQREKRRAQKAAEERNKARTQHKEMKAKMKELAERDRHQRKPRKARPNQLPDANPKSAKLQRKGDLEDDFELRVASFECCDRGGKL</sequence>
<feature type="domain" description="RRM" evidence="7">
    <location>
        <begin position="440"/>
        <end position="538"/>
    </location>
</feature>
<dbReference type="PANTHER" id="PTHR48039:SF5">
    <property type="entry name" value="RNA-BINDING PROTEIN 28"/>
    <property type="match status" value="1"/>
</dbReference>
<feature type="compositionally biased region" description="Acidic residues" evidence="6">
    <location>
        <begin position="2936"/>
        <end position="2957"/>
    </location>
</feature>
<dbReference type="Pfam" id="PF00076">
    <property type="entry name" value="RRM_1"/>
    <property type="match status" value="2"/>
</dbReference>
<feature type="domain" description="RRM" evidence="7">
    <location>
        <begin position="2986"/>
        <end position="3092"/>
    </location>
</feature>
<dbReference type="Gene3D" id="3.30.420.10">
    <property type="entry name" value="Ribonuclease H-like superfamily/Ribonuclease H"/>
    <property type="match status" value="1"/>
</dbReference>
<feature type="region of interest" description="Disordered" evidence="6">
    <location>
        <begin position="2170"/>
        <end position="2255"/>
    </location>
</feature>
<dbReference type="EMBL" id="CAXAMM010002158">
    <property type="protein sequence ID" value="CAK8995002.1"/>
    <property type="molecule type" value="Genomic_DNA"/>
</dbReference>
<dbReference type="SUPFAM" id="SSF54928">
    <property type="entry name" value="RNA-binding domain, RBD"/>
    <property type="match status" value="2"/>
</dbReference>
<evidence type="ECO:0000259" key="8">
    <source>
        <dbReference type="PROSITE" id="PS50994"/>
    </source>
</evidence>
<feature type="compositionally biased region" description="Polar residues" evidence="6">
    <location>
        <begin position="2105"/>
        <end position="2117"/>
    </location>
</feature>
<dbReference type="PANTHER" id="PTHR48039">
    <property type="entry name" value="RNA-BINDING MOTIF PROTEIN 14B"/>
    <property type="match status" value="1"/>
</dbReference>
<organism evidence="9 10">
    <name type="scientific">Durusdinium trenchii</name>
    <dbReference type="NCBI Taxonomy" id="1381693"/>
    <lineage>
        <taxon>Eukaryota</taxon>
        <taxon>Sar</taxon>
        <taxon>Alveolata</taxon>
        <taxon>Dinophyceae</taxon>
        <taxon>Suessiales</taxon>
        <taxon>Symbiodiniaceae</taxon>
        <taxon>Durusdinium</taxon>
    </lineage>
</organism>
<feature type="region of interest" description="Disordered" evidence="6">
    <location>
        <begin position="1135"/>
        <end position="1170"/>
    </location>
</feature>
<reference evidence="9 10" key="1">
    <citation type="submission" date="2024-02" db="EMBL/GenBank/DDBJ databases">
        <authorList>
            <person name="Chen Y."/>
            <person name="Shah S."/>
            <person name="Dougan E. K."/>
            <person name="Thang M."/>
            <person name="Chan C."/>
        </authorList>
    </citation>
    <scope>NUCLEOTIDE SEQUENCE [LARGE SCALE GENOMIC DNA]</scope>
</reference>
<dbReference type="InterPro" id="IPR035979">
    <property type="entry name" value="RBD_domain_sf"/>
</dbReference>
<feature type="compositionally biased region" description="Basic and acidic residues" evidence="6">
    <location>
        <begin position="3340"/>
        <end position="3367"/>
    </location>
</feature>
<keyword evidence="10" id="KW-1185">Reference proteome</keyword>
<feature type="compositionally biased region" description="Acidic residues" evidence="6">
    <location>
        <begin position="2316"/>
        <end position="2328"/>
    </location>
</feature>
<dbReference type="CDD" id="cd12416">
    <property type="entry name" value="RRM4_RBM28_like"/>
    <property type="match status" value="1"/>
</dbReference>
<evidence type="ECO:0000256" key="5">
    <source>
        <dbReference type="PROSITE-ProRule" id="PRU00176"/>
    </source>
</evidence>
<feature type="compositionally biased region" description="Low complexity" evidence="6">
    <location>
        <begin position="2216"/>
        <end position="2243"/>
    </location>
</feature>
<evidence type="ECO:0000256" key="6">
    <source>
        <dbReference type="SAM" id="MobiDB-lite"/>
    </source>
</evidence>
<feature type="compositionally biased region" description="Basic residues" evidence="6">
    <location>
        <begin position="3326"/>
        <end position="3339"/>
    </location>
</feature>
<dbReference type="InterPro" id="IPR001584">
    <property type="entry name" value="Integrase_cat-core"/>
</dbReference>
<dbReference type="PROSITE" id="PS50994">
    <property type="entry name" value="INTEGRASE"/>
    <property type="match status" value="1"/>
</dbReference>
<feature type="compositionally biased region" description="Acidic residues" evidence="6">
    <location>
        <begin position="715"/>
        <end position="725"/>
    </location>
</feature>
<feature type="compositionally biased region" description="Low complexity" evidence="6">
    <location>
        <begin position="1135"/>
        <end position="1158"/>
    </location>
</feature>
<keyword evidence="3 5" id="KW-0694">RNA-binding</keyword>
<dbReference type="InterPro" id="IPR012337">
    <property type="entry name" value="RNaseH-like_sf"/>
</dbReference>
<evidence type="ECO:0000256" key="3">
    <source>
        <dbReference type="ARBA" id="ARBA00022884"/>
    </source>
</evidence>
<keyword evidence="2" id="KW-0677">Repeat</keyword>
<feature type="compositionally biased region" description="Low complexity" evidence="6">
    <location>
        <begin position="2041"/>
        <end position="2074"/>
    </location>
</feature>
<keyword evidence="4" id="KW-0539">Nucleus</keyword>
<feature type="compositionally biased region" description="Basic and acidic residues" evidence="6">
    <location>
        <begin position="937"/>
        <end position="956"/>
    </location>
</feature>
<feature type="region of interest" description="Disordered" evidence="6">
    <location>
        <begin position="2897"/>
        <end position="2965"/>
    </location>
</feature>
<feature type="compositionally biased region" description="Basic and acidic residues" evidence="6">
    <location>
        <begin position="703"/>
        <end position="714"/>
    </location>
</feature>
<dbReference type="InterPro" id="IPR011990">
    <property type="entry name" value="TPR-like_helical_dom_sf"/>
</dbReference>
<dbReference type="SMART" id="SM00360">
    <property type="entry name" value="RRM"/>
    <property type="match status" value="3"/>
</dbReference>
<feature type="compositionally biased region" description="Basic and acidic residues" evidence="6">
    <location>
        <begin position="738"/>
        <end position="748"/>
    </location>
</feature>
<comment type="caution">
    <text evidence="9">The sequence shown here is derived from an EMBL/GenBank/DDBJ whole genome shotgun (WGS) entry which is preliminary data.</text>
</comment>
<feature type="compositionally biased region" description="Low complexity" evidence="6">
    <location>
        <begin position="684"/>
        <end position="693"/>
    </location>
</feature>